<dbReference type="InterPro" id="IPR014710">
    <property type="entry name" value="RmlC-like_jellyroll"/>
</dbReference>
<evidence type="ECO:0000313" key="2">
    <source>
        <dbReference type="EMBL" id="GJE03910.1"/>
    </source>
</evidence>
<evidence type="ECO:0000256" key="1">
    <source>
        <dbReference type="SAM" id="MobiDB-lite"/>
    </source>
</evidence>
<gene>
    <name evidence="2" type="ORF">GMJLKIPL_5867</name>
</gene>
<evidence type="ECO:0008006" key="4">
    <source>
        <dbReference type="Google" id="ProtNLM"/>
    </source>
</evidence>
<evidence type="ECO:0000313" key="3">
    <source>
        <dbReference type="Proteomes" id="UP001055153"/>
    </source>
</evidence>
<dbReference type="EMBL" id="BPQQ01000096">
    <property type="protein sequence ID" value="GJE03910.1"/>
    <property type="molecule type" value="Genomic_DNA"/>
</dbReference>
<reference evidence="2" key="2">
    <citation type="submission" date="2021-08" db="EMBL/GenBank/DDBJ databases">
        <authorList>
            <person name="Tani A."/>
            <person name="Ola A."/>
            <person name="Ogura Y."/>
            <person name="Katsura K."/>
            <person name="Hayashi T."/>
        </authorList>
    </citation>
    <scope>NUCLEOTIDE SEQUENCE</scope>
    <source>
        <strain evidence="2">DSM 17168</strain>
    </source>
</reference>
<dbReference type="SUPFAM" id="SSF51182">
    <property type="entry name" value="RmlC-like cupins"/>
    <property type="match status" value="1"/>
</dbReference>
<proteinExistence type="predicted"/>
<keyword evidence="3" id="KW-1185">Reference proteome</keyword>
<sequence length="144" mass="15740">MTPSARPSLDPALAAEFERNAFNPCVGTVLLSESDRARVWYIRLEPGERIGFHRHVLDYFWTALTAGRARSHVDGGPAREARYVAGQTSHMRFAPGEFMLHDLENVGETPLTFITVEHLESANPPLPLPPGVTPRGLDAGAVAP</sequence>
<reference evidence="2" key="1">
    <citation type="journal article" date="2021" name="Front. Microbiol.">
        <title>Comprehensive Comparative Genomics and Phenotyping of Methylobacterium Species.</title>
        <authorList>
            <person name="Alessa O."/>
            <person name="Ogura Y."/>
            <person name="Fujitani Y."/>
            <person name="Takami H."/>
            <person name="Hayashi T."/>
            <person name="Sahin N."/>
            <person name="Tani A."/>
        </authorList>
    </citation>
    <scope>NUCLEOTIDE SEQUENCE</scope>
    <source>
        <strain evidence="2">DSM 17168</strain>
    </source>
</reference>
<dbReference type="Gene3D" id="2.60.120.10">
    <property type="entry name" value="Jelly Rolls"/>
    <property type="match status" value="1"/>
</dbReference>
<dbReference type="InterPro" id="IPR011051">
    <property type="entry name" value="RmlC_Cupin_sf"/>
</dbReference>
<organism evidence="2 3">
    <name type="scientific">Methylobacterium isbiliense</name>
    <dbReference type="NCBI Taxonomy" id="315478"/>
    <lineage>
        <taxon>Bacteria</taxon>
        <taxon>Pseudomonadati</taxon>
        <taxon>Pseudomonadota</taxon>
        <taxon>Alphaproteobacteria</taxon>
        <taxon>Hyphomicrobiales</taxon>
        <taxon>Methylobacteriaceae</taxon>
        <taxon>Methylobacterium</taxon>
    </lineage>
</organism>
<comment type="caution">
    <text evidence="2">The sequence shown here is derived from an EMBL/GenBank/DDBJ whole genome shotgun (WGS) entry which is preliminary data.</text>
</comment>
<dbReference type="Proteomes" id="UP001055153">
    <property type="component" value="Unassembled WGS sequence"/>
</dbReference>
<accession>A0ABQ4SN12</accession>
<dbReference type="RefSeq" id="WP_238241283.1">
    <property type="nucleotide sequence ID" value="NZ_BPQQ01000096.1"/>
</dbReference>
<name>A0ABQ4SN12_9HYPH</name>
<feature type="region of interest" description="Disordered" evidence="1">
    <location>
        <begin position="124"/>
        <end position="144"/>
    </location>
</feature>
<protein>
    <recommendedName>
        <fullName evidence="4">Cupin domain-containing protein</fullName>
    </recommendedName>
</protein>